<evidence type="ECO:0000313" key="2">
    <source>
        <dbReference type="EMBL" id="ABO08764.1"/>
    </source>
</evidence>
<keyword evidence="1" id="KW-0472">Membrane</keyword>
<dbReference type="SMR" id="A3MVU7"/>
<evidence type="ECO:0000313" key="3">
    <source>
        <dbReference type="Proteomes" id="UP000001431"/>
    </source>
</evidence>
<dbReference type="EMBL" id="CP000561">
    <property type="protein sequence ID" value="ABO08764.1"/>
    <property type="molecule type" value="Genomic_DNA"/>
</dbReference>
<dbReference type="NCBIfam" id="TIGR02537">
    <property type="entry name" value="arch_flag_Nterm"/>
    <property type="match status" value="1"/>
</dbReference>
<dbReference type="EMDB" id="EMD-29249"/>
<organism evidence="2 3">
    <name type="scientific">Pyrobaculum calidifontis (strain DSM 21063 / JCM 11548 / VA1)</name>
    <dbReference type="NCBI Taxonomy" id="410359"/>
    <lineage>
        <taxon>Archaea</taxon>
        <taxon>Thermoproteota</taxon>
        <taxon>Thermoprotei</taxon>
        <taxon>Thermoproteales</taxon>
        <taxon>Thermoproteaceae</taxon>
        <taxon>Pyrobaculum</taxon>
    </lineage>
</organism>
<dbReference type="eggNOG" id="arCOG03871">
    <property type="taxonomic scope" value="Archaea"/>
</dbReference>
<sequence length="144" mass="14948">MPMKTKGLEPIVAAVLLIVVAVIGAVLVYLWFSGYVTRATSQAEQLSAAEQLKIEAVSKTGTTVSVNVRNVGEVPVKIASAYVLNATTLTMICGGSLTSPQQIDPGTIQTINVPGTCNLIAGARYIVKVVTARGTEAAATFISP</sequence>
<dbReference type="STRING" id="410359.Pcal_1342"/>
<dbReference type="HOGENOM" id="CLU_147148_0_0_2"/>
<evidence type="ECO:0008006" key="5">
    <source>
        <dbReference type="Google" id="ProtNLM"/>
    </source>
</evidence>
<keyword evidence="3" id="KW-1185">Reference proteome</keyword>
<feature type="disulfide bond" evidence="4">
    <location>
        <begin position="93"/>
        <end position="117"/>
    </location>
</feature>
<keyword evidence="4" id="KW-0002">3D-structure</keyword>
<evidence type="ECO:0007829" key="4">
    <source>
        <dbReference type="PDB" id="8FK7"/>
    </source>
</evidence>
<dbReference type="InterPro" id="IPR013373">
    <property type="entry name" value="Flagellin/pilin_N_arc"/>
</dbReference>
<name>A3MVU7_PYRCJ</name>
<evidence type="ECO:0000256" key="1">
    <source>
        <dbReference type="SAM" id="Phobius"/>
    </source>
</evidence>
<dbReference type="OrthoDB" id="27471at2157"/>
<proteinExistence type="evidence at protein level"/>
<protein>
    <recommendedName>
        <fullName evidence="5">Flagellar biosynthesis protein FlaG</fullName>
    </recommendedName>
</protein>
<dbReference type="AlphaFoldDB" id="A3MVU7"/>
<dbReference type="PDB" id="8FK7">
    <property type="method" value="EM"/>
    <property type="resolution" value="4.30 A"/>
    <property type="chains" value="A/B/C/D/E/F/G/H/I/J/K/L/M/N/O/P/Q/R/S/T=1-144"/>
</dbReference>
<gene>
    <name evidence="2" type="ordered locus">Pcal_1342</name>
</gene>
<feature type="transmembrane region" description="Helical" evidence="1">
    <location>
        <begin position="12"/>
        <end position="32"/>
    </location>
</feature>
<reference evidence="2" key="1">
    <citation type="submission" date="2007-02" db="EMBL/GenBank/DDBJ databases">
        <title>Complete sequence of Pyrobaculum calidifontis JCM 11548.</title>
        <authorList>
            <consortium name="US DOE Joint Genome Institute"/>
            <person name="Copeland A."/>
            <person name="Lucas S."/>
            <person name="Lapidus A."/>
            <person name="Barry K."/>
            <person name="Glavina del Rio T."/>
            <person name="Dalin E."/>
            <person name="Tice H."/>
            <person name="Pitluck S."/>
            <person name="Chain P."/>
            <person name="Malfatti S."/>
            <person name="Shin M."/>
            <person name="Vergez L."/>
            <person name="Schmutz J."/>
            <person name="Larimer F."/>
            <person name="Land M."/>
            <person name="Hauser L."/>
            <person name="Kyrpides N."/>
            <person name="Mikhailova N."/>
            <person name="Cozen A.E."/>
            <person name="Fitz-Gibbon S.T."/>
            <person name="House C.H."/>
            <person name="Saltikov C."/>
            <person name="Lowe T.M."/>
            <person name="Richardson P."/>
        </authorList>
    </citation>
    <scope>NUCLEOTIDE SEQUENCE [LARGE SCALE GENOMIC DNA]</scope>
    <source>
        <strain evidence="2">JCM 11548</strain>
    </source>
</reference>
<keyword evidence="1" id="KW-0812">Transmembrane</keyword>
<reference evidence="4" key="2">
    <citation type="journal article" date="2023" name="Proc. Natl. Acad. Sci. U.S.A.">
        <title>The evolution of archaeal flagellar filaments.</title>
        <authorList>
            <person name="Kreutzberger M.A.B."/>
            <person name="Cvirkaite-Krupovic V."/>
            <person name="Liu Y."/>
            <person name="Baquero D.P."/>
            <person name="Liu J."/>
            <person name="Sonani R.R."/>
            <person name="Calladine C.R."/>
            <person name="Wang F."/>
            <person name="Krupovic M."/>
            <person name="Egelman E.H."/>
        </authorList>
    </citation>
    <scope>STRUCTURE BY ELECTRON MICROSCOPY (4.30 ANGSTROMS)</scope>
    <scope>DISULFIDE BONDS</scope>
</reference>
<dbReference type="KEGG" id="pcl:Pcal_1342"/>
<accession>A3MVU7</accession>
<dbReference type="Proteomes" id="UP000001431">
    <property type="component" value="Chromosome"/>
</dbReference>
<keyword evidence="1" id="KW-1133">Transmembrane helix</keyword>